<dbReference type="InterPro" id="IPR001387">
    <property type="entry name" value="Cro/C1-type_HTH"/>
</dbReference>
<reference evidence="2 3" key="1">
    <citation type="submission" date="2023-11" db="EMBL/GenBank/DDBJ databases">
        <title>Lentzea sokolovensis, sp. nov., Lentzea kristufkii, sp. nov., and Lentzea miocenensis, sp. nov., rare actinobacteria from Sokolov Coal Basin, Miocene lacustrine sediment, Czech Republic.</title>
        <authorList>
            <person name="Lara A."/>
            <person name="Kotroba L."/>
            <person name="Nouioui I."/>
            <person name="Neumann-Schaal M."/>
            <person name="Mast Y."/>
            <person name="Chronakova A."/>
        </authorList>
    </citation>
    <scope>NUCLEOTIDE SEQUENCE [LARGE SCALE GENOMIC DNA]</scope>
    <source>
        <strain evidence="2 3">BCCO 10_0061</strain>
    </source>
</reference>
<proteinExistence type="predicted"/>
<feature type="domain" description="HTH cro/C1-type" evidence="1">
    <location>
        <begin position="93"/>
        <end position="151"/>
    </location>
</feature>
<accession>A0ABU4UYP9</accession>
<feature type="domain" description="HTH cro/C1-type" evidence="1">
    <location>
        <begin position="2"/>
        <end position="57"/>
    </location>
</feature>
<organism evidence="2 3">
    <name type="scientific">Lentzea sokolovensis</name>
    <dbReference type="NCBI Taxonomy" id="3095429"/>
    <lineage>
        <taxon>Bacteria</taxon>
        <taxon>Bacillati</taxon>
        <taxon>Actinomycetota</taxon>
        <taxon>Actinomycetes</taxon>
        <taxon>Pseudonocardiales</taxon>
        <taxon>Pseudonocardiaceae</taxon>
        <taxon>Lentzea</taxon>
    </lineage>
</organism>
<evidence type="ECO:0000313" key="2">
    <source>
        <dbReference type="EMBL" id="MDX8144094.1"/>
    </source>
</evidence>
<dbReference type="SUPFAM" id="SSF47413">
    <property type="entry name" value="lambda repressor-like DNA-binding domains"/>
    <property type="match status" value="1"/>
</dbReference>
<dbReference type="EMBL" id="JAXAVU010000009">
    <property type="protein sequence ID" value="MDX8144094.1"/>
    <property type="molecule type" value="Genomic_DNA"/>
</dbReference>
<sequence length="201" mass="22859">MWLGDARKATGLTNARLGARIGYHGTAVSRACNGKTVPSWALASAIVVACRADVGLARRLWEAADKQQRMHRNLRVRREPSGQISTFDDLSDALREMWLDTGLSQRAIVDAAESGWLRRSNLGAVLRGERRPRRGMTEALVRACGGNEQSVDMWAQAWDRLNEVEAERRRARAFAVREQRRRYFRRAQAARRPYAGRRDDR</sequence>
<keyword evidence="3" id="KW-1185">Reference proteome</keyword>
<dbReference type="Proteomes" id="UP001285352">
    <property type="component" value="Unassembled WGS sequence"/>
</dbReference>
<comment type="caution">
    <text evidence="2">The sequence shown here is derived from an EMBL/GenBank/DDBJ whole genome shotgun (WGS) entry which is preliminary data.</text>
</comment>
<evidence type="ECO:0000259" key="1">
    <source>
        <dbReference type="SMART" id="SM00530"/>
    </source>
</evidence>
<evidence type="ECO:0000313" key="3">
    <source>
        <dbReference type="Proteomes" id="UP001285352"/>
    </source>
</evidence>
<dbReference type="InterPro" id="IPR010982">
    <property type="entry name" value="Lambda_DNA-bd_dom_sf"/>
</dbReference>
<dbReference type="SMART" id="SM00530">
    <property type="entry name" value="HTH_XRE"/>
    <property type="match status" value="2"/>
</dbReference>
<dbReference type="RefSeq" id="WP_319976327.1">
    <property type="nucleotide sequence ID" value="NZ_JAXAVU010000009.1"/>
</dbReference>
<name>A0ABU4UYP9_9PSEU</name>
<dbReference type="CDD" id="cd00093">
    <property type="entry name" value="HTH_XRE"/>
    <property type="match status" value="1"/>
</dbReference>
<dbReference type="Pfam" id="PF13560">
    <property type="entry name" value="HTH_31"/>
    <property type="match status" value="1"/>
</dbReference>
<protein>
    <submittedName>
        <fullName evidence="2">Helix-turn-helix transcriptional regulator</fullName>
    </submittedName>
</protein>
<gene>
    <name evidence="2" type="ORF">SK854_18390</name>
</gene>